<reference evidence="2" key="1">
    <citation type="submission" date="2022-08" db="EMBL/GenBank/DDBJ databases">
        <title>Novel sulfate-reducing endosymbionts in the free-living metamonad Anaeramoeba.</title>
        <authorList>
            <person name="Jerlstrom-Hultqvist J."/>
            <person name="Cepicka I."/>
            <person name="Gallot-Lavallee L."/>
            <person name="Salas-Leiva D."/>
            <person name="Curtis B.A."/>
            <person name="Zahonova K."/>
            <person name="Pipaliya S."/>
            <person name="Dacks J."/>
            <person name="Roger A.J."/>
        </authorList>
    </citation>
    <scope>NUCLEOTIDE SEQUENCE</scope>
    <source>
        <strain evidence="2">Schooner1</strain>
    </source>
</reference>
<feature type="domain" description="BTB" evidence="1">
    <location>
        <begin position="474"/>
        <end position="557"/>
    </location>
</feature>
<dbReference type="InterPro" id="IPR051553">
    <property type="entry name" value="Ran_GTPase-activating"/>
</dbReference>
<evidence type="ECO:0000313" key="2">
    <source>
        <dbReference type="EMBL" id="KAJ6231533.1"/>
    </source>
</evidence>
<dbReference type="InterPro" id="IPR009091">
    <property type="entry name" value="RCC1/BLIP-II"/>
</dbReference>
<evidence type="ECO:0000313" key="3">
    <source>
        <dbReference type="Proteomes" id="UP001150062"/>
    </source>
</evidence>
<dbReference type="Gene3D" id="2.130.10.30">
    <property type="entry name" value="Regulator of chromosome condensation 1/beta-lactamase-inhibitor protein II"/>
    <property type="match status" value="1"/>
</dbReference>
<gene>
    <name evidence="2" type="ORF">M0813_05606</name>
</gene>
<sequence>MKNQKKQTSEIYSNGRKPFEKMGDNHLSRWVPIEKIQKVKKVVTTMDTFLILKQNNELVLLTKNKQFTSTIEAIKDIRSSNVTYLVLTKLGKVYSLDPREVKSPISVTSSNTKQSKIEQLKLVDYFEKQNLSVESINMNKDNSYYVCQGNKLYANGLNSSGQIGFDENPQILPRFIANNVVNVYCGVFGNGVFYTTTEDTVFATGWNYWGQLSLNHKNNQTRFVKVPNWKASDILDIQTHQFHTVLLTKDGKVYSTGAVAHNGNSKSTTGLDAFTEIPYFEKKKVIQISGGDTHSIVLTDKNELYGWGFKNNTQNTDQDSDVTIIRDNRKVYNIKFPSNILENNNKIKISSGGNSILIYQSYDNNDLKQDFINLFMDRKFTDHLFLEKYPIHKILIERRTGLQIDQIETIFKEKLSLTNEDINSFLEWIYVDVITNRELLEKIFNSLNFTFSPNEVEHSLENDLIKLYNDQDSTDFTLLSKIEDDDNDGNDEDDDDEQFEEIPVHKFILIARSGLFRDLFENVQEESSSVKDYSGKSIESIEILIKFFYTNTILLTADHDPQLVVEELEDAVEYYQLNDASNLINELHSIKKFYNLK</sequence>
<dbReference type="SUPFAM" id="SSF54695">
    <property type="entry name" value="POZ domain"/>
    <property type="match status" value="1"/>
</dbReference>
<dbReference type="Pfam" id="PF13540">
    <property type="entry name" value="RCC1_2"/>
    <property type="match status" value="1"/>
</dbReference>
<keyword evidence="3" id="KW-1185">Reference proteome</keyword>
<dbReference type="Proteomes" id="UP001150062">
    <property type="component" value="Unassembled WGS sequence"/>
</dbReference>
<dbReference type="PROSITE" id="PS50097">
    <property type="entry name" value="BTB"/>
    <property type="match status" value="1"/>
</dbReference>
<dbReference type="PANTHER" id="PTHR45982:SF1">
    <property type="entry name" value="REGULATOR OF CHROMOSOME CONDENSATION"/>
    <property type="match status" value="1"/>
</dbReference>
<dbReference type="CDD" id="cd18186">
    <property type="entry name" value="BTB_POZ_ZBTB_KLHL-like"/>
    <property type="match status" value="1"/>
</dbReference>
<organism evidence="2 3">
    <name type="scientific">Anaeramoeba flamelloides</name>
    <dbReference type="NCBI Taxonomy" id="1746091"/>
    <lineage>
        <taxon>Eukaryota</taxon>
        <taxon>Metamonada</taxon>
        <taxon>Anaeramoebidae</taxon>
        <taxon>Anaeramoeba</taxon>
    </lineage>
</organism>
<name>A0ABQ8XFW6_9EUKA</name>
<dbReference type="EMBL" id="JAOAOG010000299">
    <property type="protein sequence ID" value="KAJ6231533.1"/>
    <property type="molecule type" value="Genomic_DNA"/>
</dbReference>
<comment type="caution">
    <text evidence="2">The sequence shown here is derived from an EMBL/GenBank/DDBJ whole genome shotgun (WGS) entry which is preliminary data.</text>
</comment>
<dbReference type="InterPro" id="IPR011333">
    <property type="entry name" value="SKP1/BTB/POZ_sf"/>
</dbReference>
<accession>A0ABQ8XFW6</accession>
<dbReference type="InterPro" id="IPR000210">
    <property type="entry name" value="BTB/POZ_dom"/>
</dbReference>
<protein>
    <submittedName>
        <fullName evidence="2">Btk-binding protein-related</fullName>
    </submittedName>
</protein>
<dbReference type="SUPFAM" id="SSF50985">
    <property type="entry name" value="RCC1/BLIP-II"/>
    <property type="match status" value="1"/>
</dbReference>
<dbReference type="Gene3D" id="3.30.710.10">
    <property type="entry name" value="Potassium Channel Kv1.1, Chain A"/>
    <property type="match status" value="1"/>
</dbReference>
<dbReference type="Pfam" id="PF00651">
    <property type="entry name" value="BTB"/>
    <property type="match status" value="1"/>
</dbReference>
<dbReference type="PANTHER" id="PTHR45982">
    <property type="entry name" value="REGULATOR OF CHROMOSOME CONDENSATION"/>
    <property type="match status" value="1"/>
</dbReference>
<proteinExistence type="predicted"/>
<evidence type="ECO:0000259" key="1">
    <source>
        <dbReference type="PROSITE" id="PS50097"/>
    </source>
</evidence>